<proteinExistence type="predicted"/>
<dbReference type="EMBL" id="LAZR01001711">
    <property type="protein sequence ID" value="KKN40328.1"/>
    <property type="molecule type" value="Genomic_DNA"/>
</dbReference>
<protein>
    <submittedName>
        <fullName evidence="2">Uncharacterized protein</fullName>
    </submittedName>
</protein>
<organism evidence="2">
    <name type="scientific">marine sediment metagenome</name>
    <dbReference type="NCBI Taxonomy" id="412755"/>
    <lineage>
        <taxon>unclassified sequences</taxon>
        <taxon>metagenomes</taxon>
        <taxon>ecological metagenomes</taxon>
    </lineage>
</organism>
<comment type="caution">
    <text evidence="2">The sequence shown here is derived from an EMBL/GenBank/DDBJ whole genome shotgun (WGS) entry which is preliminary data.</text>
</comment>
<name>A0A0F9TFW4_9ZZZZ</name>
<accession>A0A0F9TFW4</accession>
<reference evidence="2" key="1">
    <citation type="journal article" date="2015" name="Nature">
        <title>Complex archaea that bridge the gap between prokaryotes and eukaryotes.</title>
        <authorList>
            <person name="Spang A."/>
            <person name="Saw J.H."/>
            <person name="Jorgensen S.L."/>
            <person name="Zaremba-Niedzwiedzka K."/>
            <person name="Martijn J."/>
            <person name="Lind A.E."/>
            <person name="van Eijk R."/>
            <person name="Schleper C."/>
            <person name="Guy L."/>
            <person name="Ettema T.J."/>
        </authorList>
    </citation>
    <scope>NUCLEOTIDE SEQUENCE</scope>
</reference>
<sequence length="96" mass="11203">MKRHTRDELLFQPKHRRGELQHYVATLANGKSYRIKRQEGGRRAKWALFVPGSSKPIWLAASLGDAKALANCEHHIDQREREIRTLNTQLTEETKR</sequence>
<keyword evidence="1" id="KW-0175">Coiled coil</keyword>
<dbReference type="AlphaFoldDB" id="A0A0F9TFW4"/>
<gene>
    <name evidence="2" type="ORF">LCGC14_0734320</name>
</gene>
<evidence type="ECO:0000256" key="1">
    <source>
        <dbReference type="SAM" id="Coils"/>
    </source>
</evidence>
<evidence type="ECO:0000313" key="2">
    <source>
        <dbReference type="EMBL" id="KKN40328.1"/>
    </source>
</evidence>
<feature type="coiled-coil region" evidence="1">
    <location>
        <begin position="69"/>
        <end position="96"/>
    </location>
</feature>